<dbReference type="Pfam" id="PF00008">
    <property type="entry name" value="EGF"/>
    <property type="match status" value="5"/>
</dbReference>
<feature type="disulfide bond" evidence="15">
    <location>
        <begin position="232"/>
        <end position="241"/>
    </location>
</feature>
<feature type="disulfide bond" evidence="15">
    <location>
        <begin position="158"/>
        <end position="167"/>
    </location>
</feature>
<reference evidence="19" key="1">
    <citation type="submission" date="2022-11" db="UniProtKB">
        <authorList>
            <consortium name="WormBaseParasite"/>
        </authorList>
    </citation>
    <scope>IDENTIFICATION</scope>
</reference>
<dbReference type="GO" id="GO:0048592">
    <property type="term" value="P:eye morphogenesis"/>
    <property type="evidence" value="ECO:0007669"/>
    <property type="project" value="UniProtKB-ARBA"/>
</dbReference>
<feature type="domain" description="EGF-like" evidence="16">
    <location>
        <begin position="170"/>
        <end position="206"/>
    </location>
</feature>
<keyword evidence="14" id="KW-0325">Glycoprotein</keyword>
<dbReference type="InterPro" id="IPR000742">
    <property type="entry name" value="EGF"/>
</dbReference>
<evidence type="ECO:0000256" key="13">
    <source>
        <dbReference type="ARBA" id="ARBA00023157"/>
    </source>
</evidence>
<keyword evidence="13 15" id="KW-1015">Disulfide bond</keyword>
<evidence type="ECO:0000256" key="6">
    <source>
        <dbReference type="ARBA" id="ARBA00022692"/>
    </source>
</evidence>
<dbReference type="CDD" id="cd00037">
    <property type="entry name" value="CLECT"/>
    <property type="match status" value="1"/>
</dbReference>
<evidence type="ECO:0000256" key="14">
    <source>
        <dbReference type="ARBA" id="ARBA00023180"/>
    </source>
</evidence>
<dbReference type="AlphaFoldDB" id="A0A915JHS8"/>
<comment type="caution">
    <text evidence="15">Lacks conserved residue(s) required for the propagation of feature annotation.</text>
</comment>
<dbReference type="FunFam" id="2.10.25.10:FF:000391">
    <property type="entry name" value="Weary, isoform C"/>
    <property type="match status" value="1"/>
</dbReference>
<keyword evidence="8" id="KW-0677">Repeat</keyword>
<dbReference type="GO" id="GO:0051241">
    <property type="term" value="P:negative regulation of multicellular organismal process"/>
    <property type="evidence" value="ECO:0007669"/>
    <property type="project" value="UniProtKB-ARBA"/>
</dbReference>
<dbReference type="PANTHER" id="PTHR24049">
    <property type="entry name" value="CRUMBS FAMILY MEMBER"/>
    <property type="match status" value="1"/>
</dbReference>
<feature type="disulfide bond" evidence="15">
    <location>
        <begin position="270"/>
        <end position="279"/>
    </location>
</feature>
<dbReference type="GO" id="GO:0009967">
    <property type="term" value="P:positive regulation of signal transduction"/>
    <property type="evidence" value="ECO:0007669"/>
    <property type="project" value="UniProtKB-ARBA"/>
</dbReference>
<dbReference type="Gene3D" id="2.10.25.10">
    <property type="entry name" value="Laminin"/>
    <property type="match status" value="6"/>
</dbReference>
<evidence type="ECO:0000256" key="8">
    <source>
        <dbReference type="ARBA" id="ARBA00022737"/>
    </source>
</evidence>
<dbReference type="SMART" id="SM00181">
    <property type="entry name" value="EGF"/>
    <property type="match status" value="6"/>
</dbReference>
<organism evidence="18 19">
    <name type="scientific">Romanomermis culicivorax</name>
    <name type="common">Nematode worm</name>
    <dbReference type="NCBI Taxonomy" id="13658"/>
    <lineage>
        <taxon>Eukaryota</taxon>
        <taxon>Metazoa</taxon>
        <taxon>Ecdysozoa</taxon>
        <taxon>Nematoda</taxon>
        <taxon>Enoplea</taxon>
        <taxon>Dorylaimia</taxon>
        <taxon>Mermithida</taxon>
        <taxon>Mermithoidea</taxon>
        <taxon>Mermithidae</taxon>
        <taxon>Romanomermis</taxon>
    </lineage>
</organism>
<accession>A0A915JHS8</accession>
<dbReference type="FunFam" id="2.10.25.10:FF:000095">
    <property type="entry name" value="Notch, isoform B"/>
    <property type="match status" value="1"/>
</dbReference>
<feature type="disulfide bond" evidence="15">
    <location>
        <begin position="196"/>
        <end position="205"/>
    </location>
</feature>
<dbReference type="PROSITE" id="PS01186">
    <property type="entry name" value="EGF_2"/>
    <property type="match status" value="6"/>
</dbReference>
<dbReference type="PROSITE" id="PS00022">
    <property type="entry name" value="EGF_1"/>
    <property type="match status" value="6"/>
</dbReference>
<dbReference type="GO" id="GO:0005509">
    <property type="term" value="F:calcium ion binding"/>
    <property type="evidence" value="ECO:0007669"/>
    <property type="project" value="InterPro"/>
</dbReference>
<evidence type="ECO:0000313" key="19">
    <source>
        <dbReference type="WBParaSite" id="nRc.2.0.1.t25668-RA"/>
    </source>
</evidence>
<feature type="domain" description="EGF-like" evidence="16">
    <location>
        <begin position="244"/>
        <end position="280"/>
    </location>
</feature>
<sequence length="392" mass="41638">MVKNNLKSVWLGTRHDGDNWRWLDQTPWDYTSWATGQPDLTLRCALQTNTGTWNTVDCFTTAGYICKAKLPSVSCDTNPCQNGGTCSTDSPSASSVCLCKPGYTDQYCSSIASCNTSPCQNGGYTGALCQTMVDFCQCNPCQNGGTCTPILNAYQCTCAVGFSGTTCSVLRDFCSSAPCQNGGSCFSSANSYMCTCLAGYSGTNCEQASNPCSSTPCPTCQSAGNSNYTCLCPSGYAGRYCENVADACQSNPCQNGGTCFNGPNTFICRCASGYGGPTCAASTGSLCSPNPCANNGSCTLLTSDQYVCRCLDGWIGSLCDIDTNECLRLLRALGVNKEQNCKDSGESSGLRNSFQRGRLADNAQIWSILLETQTANTPTLDIVFWLQFLART</sequence>
<feature type="domain" description="C-type lectin" evidence="17">
    <location>
        <begin position="1"/>
        <end position="67"/>
    </location>
</feature>
<dbReference type="GO" id="GO:0080090">
    <property type="term" value="P:regulation of primary metabolic process"/>
    <property type="evidence" value="ECO:0007669"/>
    <property type="project" value="UniProtKB-ARBA"/>
</dbReference>
<evidence type="ECO:0000256" key="12">
    <source>
        <dbReference type="ARBA" id="ARBA00023136"/>
    </source>
</evidence>
<dbReference type="SUPFAM" id="SSF56436">
    <property type="entry name" value="C-type lectin-like"/>
    <property type="match status" value="1"/>
</dbReference>
<evidence type="ECO:0000256" key="7">
    <source>
        <dbReference type="ARBA" id="ARBA00022729"/>
    </source>
</evidence>
<keyword evidence="10" id="KW-0106">Calcium</keyword>
<evidence type="ECO:0000256" key="15">
    <source>
        <dbReference type="PROSITE-ProRule" id="PRU00076"/>
    </source>
</evidence>
<comment type="subcellular location">
    <subcellularLocation>
        <location evidence="1">Apical cell membrane</location>
        <topology evidence="1">Single-pass type I membrane protein</topology>
    </subcellularLocation>
</comment>
<dbReference type="SMART" id="SM00179">
    <property type="entry name" value="EGF_CA"/>
    <property type="match status" value="6"/>
</dbReference>
<dbReference type="PANTHER" id="PTHR24049:SF22">
    <property type="entry name" value="DROSOPHILA CRUMBS HOMOLOG"/>
    <property type="match status" value="1"/>
</dbReference>
<feature type="disulfide bond" evidence="15">
    <location>
        <begin position="310"/>
        <end position="319"/>
    </location>
</feature>
<dbReference type="OMA" id="CEININV"/>
<dbReference type="GO" id="GO:0023052">
    <property type="term" value="P:signaling"/>
    <property type="evidence" value="ECO:0007669"/>
    <property type="project" value="UniProtKB-ARBA"/>
</dbReference>
<keyword evidence="18" id="KW-1185">Reference proteome</keyword>
<evidence type="ECO:0000256" key="4">
    <source>
        <dbReference type="ARBA" id="ARBA00022536"/>
    </source>
</evidence>
<dbReference type="InterPro" id="IPR016186">
    <property type="entry name" value="C-type_lectin-like/link_sf"/>
</dbReference>
<dbReference type="GO" id="GO:0060255">
    <property type="term" value="P:regulation of macromolecule metabolic process"/>
    <property type="evidence" value="ECO:0007669"/>
    <property type="project" value="UniProtKB-ARBA"/>
</dbReference>
<dbReference type="FunFam" id="2.10.25.10:FF:000434">
    <property type="entry name" value="Predicted protein"/>
    <property type="match status" value="1"/>
</dbReference>
<dbReference type="PROSITE" id="PS50041">
    <property type="entry name" value="C_TYPE_LECTIN_2"/>
    <property type="match status" value="1"/>
</dbReference>
<dbReference type="CDD" id="cd00054">
    <property type="entry name" value="EGF_CA"/>
    <property type="match status" value="3"/>
</dbReference>
<feature type="disulfide bond" evidence="15">
    <location>
        <begin position="80"/>
        <end position="97"/>
    </location>
</feature>
<dbReference type="InterPro" id="IPR051022">
    <property type="entry name" value="Notch_Cell-Fate_Det"/>
</dbReference>
<protein>
    <submittedName>
        <fullName evidence="19">Uncharacterized protein</fullName>
    </submittedName>
</protein>
<dbReference type="InterPro" id="IPR013032">
    <property type="entry name" value="EGF-like_CS"/>
</dbReference>
<feature type="domain" description="EGF-like" evidence="16">
    <location>
        <begin position="283"/>
        <end position="320"/>
    </location>
</feature>
<evidence type="ECO:0000256" key="1">
    <source>
        <dbReference type="ARBA" id="ARBA00004247"/>
    </source>
</evidence>
<evidence type="ECO:0000259" key="16">
    <source>
        <dbReference type="PROSITE" id="PS50026"/>
    </source>
</evidence>
<dbReference type="GO" id="GO:0048468">
    <property type="term" value="P:cell development"/>
    <property type="evidence" value="ECO:0007669"/>
    <property type="project" value="UniProtKB-ARBA"/>
</dbReference>
<feature type="disulfide bond" evidence="15">
    <location>
        <begin position="99"/>
        <end position="108"/>
    </location>
</feature>
<dbReference type="SUPFAM" id="SSF57196">
    <property type="entry name" value="EGF/Laminin"/>
    <property type="match status" value="5"/>
</dbReference>
<dbReference type="GO" id="GO:0008593">
    <property type="term" value="P:regulation of Notch signaling pathway"/>
    <property type="evidence" value="ECO:0007669"/>
    <property type="project" value="UniProtKB-ARBA"/>
</dbReference>
<keyword evidence="12" id="KW-0472">Membrane</keyword>
<dbReference type="GO" id="GO:0003002">
    <property type="term" value="P:regionalization"/>
    <property type="evidence" value="ECO:0007669"/>
    <property type="project" value="UniProtKB-ARBA"/>
</dbReference>
<evidence type="ECO:0000256" key="10">
    <source>
        <dbReference type="ARBA" id="ARBA00022837"/>
    </source>
</evidence>
<dbReference type="Proteomes" id="UP000887565">
    <property type="component" value="Unplaced"/>
</dbReference>
<name>A0A915JHS8_ROMCU</name>
<dbReference type="PRINTS" id="PR00010">
    <property type="entry name" value="EGFBLOOD"/>
</dbReference>
<evidence type="ECO:0000259" key="17">
    <source>
        <dbReference type="PROSITE" id="PS50041"/>
    </source>
</evidence>
<dbReference type="PROSITE" id="PS50026">
    <property type="entry name" value="EGF_3"/>
    <property type="match status" value="6"/>
</dbReference>
<dbReference type="GO" id="GO:0030182">
    <property type="term" value="P:neuron differentiation"/>
    <property type="evidence" value="ECO:0007669"/>
    <property type="project" value="UniProtKB-ARBA"/>
</dbReference>
<evidence type="ECO:0000256" key="9">
    <source>
        <dbReference type="ARBA" id="ARBA00022782"/>
    </source>
</evidence>
<dbReference type="Pfam" id="PF12661">
    <property type="entry name" value="hEGF"/>
    <property type="match status" value="1"/>
</dbReference>
<evidence type="ECO:0000256" key="2">
    <source>
        <dbReference type="ARBA" id="ARBA00022473"/>
    </source>
</evidence>
<proteinExistence type="predicted"/>
<dbReference type="Gene3D" id="3.10.100.10">
    <property type="entry name" value="Mannose-Binding Protein A, subunit A"/>
    <property type="match status" value="1"/>
</dbReference>
<keyword evidence="5" id="KW-0597">Phosphoprotein</keyword>
<dbReference type="InterPro" id="IPR001304">
    <property type="entry name" value="C-type_lectin-like"/>
</dbReference>
<dbReference type="WBParaSite" id="nRc.2.0.1.t25668-RA">
    <property type="protein sequence ID" value="nRc.2.0.1.t25668-RA"/>
    <property type="gene ID" value="nRc.2.0.1.g25668"/>
</dbReference>
<dbReference type="GO" id="GO:0007154">
    <property type="term" value="P:cell communication"/>
    <property type="evidence" value="ECO:0007669"/>
    <property type="project" value="UniProtKB-ARBA"/>
</dbReference>
<feature type="domain" description="EGF-like" evidence="16">
    <location>
        <begin position="132"/>
        <end position="168"/>
    </location>
</feature>
<evidence type="ECO:0000256" key="11">
    <source>
        <dbReference type="ARBA" id="ARBA00022989"/>
    </source>
</evidence>
<keyword evidence="11" id="KW-1133">Transmembrane helix</keyword>
<keyword evidence="4 15" id="KW-0245">EGF-like domain</keyword>
<dbReference type="PROSITE" id="PS00010">
    <property type="entry name" value="ASX_HYDROXYL"/>
    <property type="match status" value="1"/>
</dbReference>
<dbReference type="InterPro" id="IPR001881">
    <property type="entry name" value="EGF-like_Ca-bd_dom"/>
</dbReference>
<keyword evidence="3" id="KW-1003">Cell membrane</keyword>
<evidence type="ECO:0000313" key="18">
    <source>
        <dbReference type="Proteomes" id="UP000887565"/>
    </source>
</evidence>
<keyword evidence="6" id="KW-0812">Transmembrane</keyword>
<dbReference type="GO" id="GO:0016324">
    <property type="term" value="C:apical plasma membrane"/>
    <property type="evidence" value="ECO:0007669"/>
    <property type="project" value="UniProtKB-SubCell"/>
</dbReference>
<keyword evidence="9" id="KW-0221">Differentiation</keyword>
<feature type="domain" description="EGF-like" evidence="16">
    <location>
        <begin position="208"/>
        <end position="242"/>
    </location>
</feature>
<evidence type="ECO:0000256" key="3">
    <source>
        <dbReference type="ARBA" id="ARBA00022475"/>
    </source>
</evidence>
<dbReference type="FunFam" id="2.10.25.10:FF:000565">
    <property type="entry name" value="Predicted protein"/>
    <property type="match status" value="1"/>
</dbReference>
<dbReference type="InterPro" id="IPR000152">
    <property type="entry name" value="EGF-type_Asp/Asn_hydroxyl_site"/>
</dbReference>
<keyword evidence="7" id="KW-0732">Signal</keyword>
<dbReference type="GO" id="GO:0051093">
    <property type="term" value="P:negative regulation of developmental process"/>
    <property type="evidence" value="ECO:0007669"/>
    <property type="project" value="UniProtKB-ARBA"/>
</dbReference>
<keyword evidence="2" id="KW-0217">Developmental protein</keyword>
<dbReference type="InterPro" id="IPR016187">
    <property type="entry name" value="CTDL_fold"/>
</dbReference>
<feature type="domain" description="EGF-like" evidence="16">
    <location>
        <begin position="71"/>
        <end position="109"/>
    </location>
</feature>
<evidence type="ECO:0000256" key="5">
    <source>
        <dbReference type="ARBA" id="ARBA00022553"/>
    </source>
</evidence>